<sequence>MKEVQIGPDLHHKTKIGGSLDAETKEQLIQVLTKNRDGFAWSLEDMLRIDPNFIYHKLFITPQMRKTKREEHQRRKQPSCCRRGSCERYNQIKMHSSNESKTMFITDEVYIDNMVVKSNAKDQHVEALTFIFLVLRDHQLKFNPDKCFFRIKAGKFLDFMLTKRGIKANPEKCETMIRMRSLKNVKEMQ</sequence>
<organism evidence="1 2">
    <name type="scientific">Mucuna pruriens</name>
    <name type="common">Velvet bean</name>
    <name type="synonym">Dolichos pruriens</name>
    <dbReference type="NCBI Taxonomy" id="157652"/>
    <lineage>
        <taxon>Eukaryota</taxon>
        <taxon>Viridiplantae</taxon>
        <taxon>Streptophyta</taxon>
        <taxon>Embryophyta</taxon>
        <taxon>Tracheophyta</taxon>
        <taxon>Spermatophyta</taxon>
        <taxon>Magnoliopsida</taxon>
        <taxon>eudicotyledons</taxon>
        <taxon>Gunneridae</taxon>
        <taxon>Pentapetalae</taxon>
        <taxon>rosids</taxon>
        <taxon>fabids</taxon>
        <taxon>Fabales</taxon>
        <taxon>Fabaceae</taxon>
        <taxon>Papilionoideae</taxon>
        <taxon>50 kb inversion clade</taxon>
        <taxon>NPAAA clade</taxon>
        <taxon>indigoferoid/millettioid clade</taxon>
        <taxon>Phaseoleae</taxon>
        <taxon>Mucuna</taxon>
    </lineage>
</organism>
<dbReference type="EMBL" id="QJKJ01001276">
    <property type="protein sequence ID" value="RDY08424.1"/>
    <property type="molecule type" value="Genomic_DNA"/>
</dbReference>
<feature type="non-terminal residue" evidence="1">
    <location>
        <position position="1"/>
    </location>
</feature>
<dbReference type="OrthoDB" id="101614at2759"/>
<name>A0A371I0F4_MUCPR</name>
<evidence type="ECO:0000313" key="2">
    <source>
        <dbReference type="Proteomes" id="UP000257109"/>
    </source>
</evidence>
<evidence type="ECO:0000313" key="1">
    <source>
        <dbReference type="EMBL" id="RDY08424.1"/>
    </source>
</evidence>
<dbReference type="InterPro" id="IPR043128">
    <property type="entry name" value="Rev_trsase/Diguanyl_cyclase"/>
</dbReference>
<dbReference type="SUPFAM" id="SSF56672">
    <property type="entry name" value="DNA/RNA polymerases"/>
    <property type="match status" value="1"/>
</dbReference>
<dbReference type="Gene3D" id="3.30.70.270">
    <property type="match status" value="1"/>
</dbReference>
<reference evidence="1" key="1">
    <citation type="submission" date="2018-05" db="EMBL/GenBank/DDBJ databases">
        <title>Draft genome of Mucuna pruriens seed.</title>
        <authorList>
            <person name="Nnadi N.E."/>
            <person name="Vos R."/>
            <person name="Hasami M.H."/>
            <person name="Devisetty U.K."/>
            <person name="Aguiy J.C."/>
        </authorList>
    </citation>
    <scope>NUCLEOTIDE SEQUENCE [LARGE SCALE GENOMIC DNA]</scope>
    <source>
        <strain evidence="1">JCA_2017</strain>
    </source>
</reference>
<dbReference type="InterPro" id="IPR043502">
    <property type="entry name" value="DNA/RNA_pol_sf"/>
</dbReference>
<protein>
    <submittedName>
        <fullName evidence="1">Retrovirus-related Pol polyprotein from transposon 17.6</fullName>
    </submittedName>
</protein>
<gene>
    <name evidence="1" type="primary">pol</name>
    <name evidence="1" type="ORF">CR513_07348</name>
</gene>
<comment type="caution">
    <text evidence="1">The sequence shown here is derived from an EMBL/GenBank/DDBJ whole genome shotgun (WGS) entry which is preliminary data.</text>
</comment>
<dbReference type="AlphaFoldDB" id="A0A371I0F4"/>
<accession>A0A371I0F4</accession>
<dbReference type="Proteomes" id="UP000257109">
    <property type="component" value="Unassembled WGS sequence"/>
</dbReference>
<keyword evidence="2" id="KW-1185">Reference proteome</keyword>
<proteinExistence type="predicted"/>